<keyword evidence="5" id="KW-0863">Zinc-finger</keyword>
<evidence type="ECO:0000256" key="3">
    <source>
        <dbReference type="ARBA" id="ARBA00022722"/>
    </source>
</evidence>
<accession>A0AAD9PVS0</accession>
<dbReference type="SUPFAM" id="SSF56672">
    <property type="entry name" value="DNA/RNA polymerases"/>
    <property type="match status" value="1"/>
</dbReference>
<evidence type="ECO:0000313" key="8">
    <source>
        <dbReference type="EMBL" id="KAK2549565.1"/>
    </source>
</evidence>
<dbReference type="InterPro" id="IPR043128">
    <property type="entry name" value="Rev_trsase/Diguanyl_cyclase"/>
</dbReference>
<keyword evidence="5" id="KW-0862">Zinc</keyword>
<dbReference type="GO" id="GO:0008270">
    <property type="term" value="F:zinc ion binding"/>
    <property type="evidence" value="ECO:0007669"/>
    <property type="project" value="UniProtKB-KW"/>
</dbReference>
<keyword evidence="3" id="KW-0540">Nuclease</keyword>
<gene>
    <name evidence="8" type="ORF">P5673_029952</name>
</gene>
<evidence type="ECO:0000256" key="4">
    <source>
        <dbReference type="ARBA" id="ARBA00022759"/>
    </source>
</evidence>
<dbReference type="Gene3D" id="3.30.70.270">
    <property type="match status" value="1"/>
</dbReference>
<dbReference type="EMBL" id="JARQWQ010000124">
    <property type="protein sequence ID" value="KAK2549565.1"/>
    <property type="molecule type" value="Genomic_DNA"/>
</dbReference>
<protein>
    <submittedName>
        <fullName evidence="8">Transposon Ty3-I Gag-Pol polyprotein</fullName>
    </submittedName>
</protein>
<sequence>MADIESLQIKIQAALCALSEEKLKEVCSGLKIALPPESKGRLVFIRALNKYLETEELDCEKLTGLSASLSMQGKQNAPKEKTELLEALEDKKTTVKTEQKPAERTATELYHQLSSTVQQPKEKPQEFLIRLLDLKQKVLFASQETDSDLKYDHTLVHGMFVHSFSLGLKNESIKIEMKPYLEKKTMSDEELFEKLNLCVSNKMERSQKFGSQLTPKVNAVQEGGEKQTKKNTDVEQALMKELRELKAEVAAVKERVRVPPQAQNAPIQQFMRQAPQCRTCQQSGNGWRCNHCFRCGASGHYVRECTAQFSRRSPAELQGNGQRSRPWDRELEKSKTAEDADDDFNTTFPCHLTPRQQAGLTKLVGQRCMVKCMIQGKEVEALWDTGSQVCVVSRRWQQTHLPLEVLRNVEELLGAGEKLNLEAMNGTNIPFDGWIEVRLKLAGDDTTADELTVPVLVGQKGQEYTIIGFNVIEEILSQHSENSQAASNIIQQSFPSVHHTQVGAVVNLIQSRSQDTGTSAVKVGKRDVMLPKGEATKVKCQVHFGPVPEGMPMIFEPNGDSELTEGLELGEELTKITPGTSSHVTILVSSNTERNILLKRRTELGQVHMVKSVLPIPNPPDQKYTQGEEKSYSAVTSHQDDEQDEWEPPVELSQLEENEQLIVREMLRQEAGAFARNDDDVGCVENLELEIQLKDNDPVRKNYISIPKPLYGEVKEYLEDLINRNWICKSRLAYSSPMVCVRKKDGSLRLCIDYRELNKKTYPERQPIPRIQDILNGLGGNKWFTVLDQGKAYHQGFMAEGSRPLTAFVTP</sequence>
<dbReference type="SUPFAM" id="SSF50630">
    <property type="entry name" value="Acid proteases"/>
    <property type="match status" value="1"/>
</dbReference>
<comment type="caution">
    <text evidence="8">The sequence shown here is derived from an EMBL/GenBank/DDBJ whole genome shotgun (WGS) entry which is preliminary data.</text>
</comment>
<evidence type="ECO:0000256" key="6">
    <source>
        <dbReference type="SAM" id="MobiDB-lite"/>
    </source>
</evidence>
<reference evidence="8" key="1">
    <citation type="journal article" date="2023" name="G3 (Bethesda)">
        <title>Whole genome assembly and annotation of the endangered Caribbean coral Acropora cervicornis.</title>
        <authorList>
            <person name="Selwyn J.D."/>
            <person name="Vollmer S.V."/>
        </authorList>
    </citation>
    <scope>NUCLEOTIDE SEQUENCE</scope>
    <source>
        <strain evidence="8">K2</strain>
    </source>
</reference>
<dbReference type="Gene3D" id="2.40.70.10">
    <property type="entry name" value="Acid Proteases"/>
    <property type="match status" value="1"/>
</dbReference>
<dbReference type="GO" id="GO:0003676">
    <property type="term" value="F:nucleic acid binding"/>
    <property type="evidence" value="ECO:0007669"/>
    <property type="project" value="InterPro"/>
</dbReference>
<evidence type="ECO:0000259" key="7">
    <source>
        <dbReference type="PROSITE" id="PS50158"/>
    </source>
</evidence>
<name>A0AAD9PVS0_ACRCE</name>
<dbReference type="InterPro" id="IPR001878">
    <property type="entry name" value="Znf_CCHC"/>
</dbReference>
<evidence type="ECO:0000256" key="2">
    <source>
        <dbReference type="ARBA" id="ARBA00022695"/>
    </source>
</evidence>
<keyword evidence="4" id="KW-0255">Endonuclease</keyword>
<keyword evidence="9" id="KW-1185">Reference proteome</keyword>
<dbReference type="Proteomes" id="UP001249851">
    <property type="component" value="Unassembled WGS sequence"/>
</dbReference>
<dbReference type="Pfam" id="PF00078">
    <property type="entry name" value="RVT_1"/>
    <property type="match status" value="1"/>
</dbReference>
<dbReference type="InterPro" id="IPR021109">
    <property type="entry name" value="Peptidase_aspartic_dom_sf"/>
</dbReference>
<reference evidence="8" key="2">
    <citation type="journal article" date="2023" name="Science">
        <title>Genomic signatures of disease resistance in endangered staghorn corals.</title>
        <authorList>
            <person name="Vollmer S.V."/>
            <person name="Selwyn J.D."/>
            <person name="Despard B.A."/>
            <person name="Roesel C.L."/>
        </authorList>
    </citation>
    <scope>NUCLEOTIDE SEQUENCE</scope>
    <source>
        <strain evidence="8">K2</strain>
    </source>
</reference>
<dbReference type="PROSITE" id="PS50158">
    <property type="entry name" value="ZF_CCHC"/>
    <property type="match status" value="1"/>
</dbReference>
<keyword evidence="4" id="KW-0378">Hydrolase</keyword>
<feature type="compositionally biased region" description="Basic and acidic residues" evidence="6">
    <location>
        <begin position="325"/>
        <end position="338"/>
    </location>
</feature>
<dbReference type="InterPro" id="IPR000477">
    <property type="entry name" value="RT_dom"/>
</dbReference>
<keyword evidence="2" id="KW-0548">Nucleotidyltransferase</keyword>
<organism evidence="8 9">
    <name type="scientific">Acropora cervicornis</name>
    <name type="common">Staghorn coral</name>
    <dbReference type="NCBI Taxonomy" id="6130"/>
    <lineage>
        <taxon>Eukaryota</taxon>
        <taxon>Metazoa</taxon>
        <taxon>Cnidaria</taxon>
        <taxon>Anthozoa</taxon>
        <taxon>Hexacorallia</taxon>
        <taxon>Scleractinia</taxon>
        <taxon>Astrocoeniina</taxon>
        <taxon>Acroporidae</taxon>
        <taxon>Acropora</taxon>
    </lineage>
</organism>
<proteinExistence type="predicted"/>
<evidence type="ECO:0000256" key="1">
    <source>
        <dbReference type="ARBA" id="ARBA00022679"/>
    </source>
</evidence>
<feature type="domain" description="CCHC-type" evidence="7">
    <location>
        <begin position="292"/>
        <end position="305"/>
    </location>
</feature>
<dbReference type="SMART" id="SM00343">
    <property type="entry name" value="ZnF_C2HC"/>
    <property type="match status" value="1"/>
</dbReference>
<dbReference type="AlphaFoldDB" id="A0AAD9PVS0"/>
<keyword evidence="5" id="KW-0479">Metal-binding</keyword>
<dbReference type="Gene3D" id="3.10.10.10">
    <property type="entry name" value="HIV Type 1 Reverse Transcriptase, subunit A, domain 1"/>
    <property type="match status" value="1"/>
</dbReference>
<evidence type="ECO:0000313" key="9">
    <source>
        <dbReference type="Proteomes" id="UP001249851"/>
    </source>
</evidence>
<dbReference type="GO" id="GO:0004519">
    <property type="term" value="F:endonuclease activity"/>
    <property type="evidence" value="ECO:0007669"/>
    <property type="project" value="UniProtKB-KW"/>
</dbReference>
<dbReference type="InterPro" id="IPR050951">
    <property type="entry name" value="Retrovirus_Pol_polyprotein"/>
</dbReference>
<dbReference type="PANTHER" id="PTHR37984:SF5">
    <property type="entry name" value="PROTEIN NYNRIN-LIKE"/>
    <property type="match status" value="1"/>
</dbReference>
<feature type="region of interest" description="Disordered" evidence="6">
    <location>
        <begin position="613"/>
        <end position="648"/>
    </location>
</feature>
<dbReference type="PANTHER" id="PTHR37984">
    <property type="entry name" value="PROTEIN CBG26694"/>
    <property type="match status" value="1"/>
</dbReference>
<keyword evidence="1" id="KW-0808">Transferase</keyword>
<dbReference type="GO" id="GO:0016779">
    <property type="term" value="F:nucleotidyltransferase activity"/>
    <property type="evidence" value="ECO:0007669"/>
    <property type="project" value="UniProtKB-KW"/>
</dbReference>
<dbReference type="CDD" id="cd01647">
    <property type="entry name" value="RT_LTR"/>
    <property type="match status" value="1"/>
</dbReference>
<evidence type="ECO:0000256" key="5">
    <source>
        <dbReference type="PROSITE-ProRule" id="PRU00047"/>
    </source>
</evidence>
<dbReference type="InterPro" id="IPR043502">
    <property type="entry name" value="DNA/RNA_pol_sf"/>
</dbReference>
<feature type="region of interest" description="Disordered" evidence="6">
    <location>
        <begin position="313"/>
        <end position="340"/>
    </location>
</feature>